<feature type="compositionally biased region" description="Gly residues" evidence="1">
    <location>
        <begin position="293"/>
        <end position="302"/>
    </location>
</feature>
<dbReference type="EMBL" id="JBIAUT010000015">
    <property type="protein sequence ID" value="MFF4220532.1"/>
    <property type="molecule type" value="Genomic_DNA"/>
</dbReference>
<dbReference type="RefSeq" id="WP_388633185.1">
    <property type="nucleotide sequence ID" value="NZ_JBIAUT010000015.1"/>
</dbReference>
<dbReference type="Proteomes" id="UP001602123">
    <property type="component" value="Unassembled WGS sequence"/>
</dbReference>
<feature type="region of interest" description="Disordered" evidence="1">
    <location>
        <begin position="282"/>
        <end position="384"/>
    </location>
</feature>
<feature type="compositionally biased region" description="Basic and acidic residues" evidence="1">
    <location>
        <begin position="308"/>
        <end position="325"/>
    </location>
</feature>
<organism evidence="2 3">
    <name type="scientific">Streptomyces nondiastaticus</name>
    <dbReference type="NCBI Taxonomy" id="3154512"/>
    <lineage>
        <taxon>Bacteria</taxon>
        <taxon>Bacillati</taxon>
        <taxon>Actinomycetota</taxon>
        <taxon>Actinomycetes</taxon>
        <taxon>Kitasatosporales</taxon>
        <taxon>Streptomycetaceae</taxon>
        <taxon>Streptomyces</taxon>
    </lineage>
</organism>
<evidence type="ECO:0000256" key="1">
    <source>
        <dbReference type="SAM" id="MobiDB-lite"/>
    </source>
</evidence>
<evidence type="ECO:0008006" key="4">
    <source>
        <dbReference type="Google" id="ProtNLM"/>
    </source>
</evidence>
<gene>
    <name evidence="2" type="ORF">ACFYZM_30275</name>
</gene>
<evidence type="ECO:0000313" key="2">
    <source>
        <dbReference type="EMBL" id="MFF4220532.1"/>
    </source>
</evidence>
<evidence type="ECO:0000313" key="3">
    <source>
        <dbReference type="Proteomes" id="UP001602123"/>
    </source>
</evidence>
<feature type="compositionally biased region" description="Basic and acidic residues" evidence="1">
    <location>
        <begin position="348"/>
        <end position="359"/>
    </location>
</feature>
<reference evidence="2 3" key="1">
    <citation type="submission" date="2024-10" db="EMBL/GenBank/DDBJ databases">
        <title>The Natural Products Discovery Center: Release of the First 8490 Sequenced Strains for Exploring Actinobacteria Biosynthetic Diversity.</title>
        <authorList>
            <person name="Kalkreuter E."/>
            <person name="Kautsar S.A."/>
            <person name="Yang D."/>
            <person name="Bader C.D."/>
            <person name="Teijaro C.N."/>
            <person name="Fluegel L."/>
            <person name="Davis C.M."/>
            <person name="Simpson J.R."/>
            <person name="Lauterbach L."/>
            <person name="Steele A.D."/>
            <person name="Gui C."/>
            <person name="Meng S."/>
            <person name="Li G."/>
            <person name="Viehrig K."/>
            <person name="Ye F."/>
            <person name="Su P."/>
            <person name="Kiefer A.F."/>
            <person name="Nichols A."/>
            <person name="Cepeda A.J."/>
            <person name="Yan W."/>
            <person name="Fan B."/>
            <person name="Jiang Y."/>
            <person name="Adhikari A."/>
            <person name="Zheng C.-J."/>
            <person name="Schuster L."/>
            <person name="Cowan T.M."/>
            <person name="Smanski M.J."/>
            <person name="Chevrette M.G."/>
            <person name="De Carvalho L.P.S."/>
            <person name="Shen B."/>
        </authorList>
    </citation>
    <scope>NUCLEOTIDE SEQUENCE [LARGE SCALE GENOMIC DNA]</scope>
    <source>
        <strain evidence="2 3">NPDC001650</strain>
    </source>
</reference>
<proteinExistence type="predicted"/>
<name>A0ABW6U6T3_9ACTN</name>
<accession>A0ABW6U6T3</accession>
<protein>
    <recommendedName>
        <fullName evidence="4">DUF559 domain-containing protein</fullName>
    </recommendedName>
</protein>
<comment type="caution">
    <text evidence="2">The sequence shown here is derived from an EMBL/GenBank/DDBJ whole genome shotgun (WGS) entry which is preliminary data.</text>
</comment>
<keyword evidence="3" id="KW-1185">Reference proteome</keyword>
<sequence>MLTSQAVAAGLSRGAAARSLRRAGWSRLHAGAWAEPGRETGLRLRLRAAQLHCPELVASHSAAAAAHGIVLIRPCRPEFTSVGGRKRGAGAVVHRIPLADSEVAVVSGVRVTTAVRTLCDLLRALPEDEAVIAADSALSHGLVRREEVARALEEAPRRPGTRAARRALALADPASGSPAESKARLEMAAGGLHPESQAEVTTDRGRTARLDFLFRAEGLGIEIEGFTWQGTRAAHQNDTMRFNDLAGCAGIRRILRFTRDDVFHRPRLMVRTVRRALDDLRGRDPTVANSGAGKAGWGGADAGGVVREAWDEGPRESAGRGRRGDGAGAADGTDRQGGGGGRGRSPHRVRDGPGRPGDRRRARRERRAAAERGPAHVQGLRPAR</sequence>